<accession>A0A183PTG1</accession>
<sequence length="39" mass="4390">MSALGWHQHIEVQMLPQHRQPVVNHDEAIAVTLLAQSTC</sequence>
<gene>
    <name evidence="1" type="ORF">SMTD_LOCUS17647</name>
</gene>
<evidence type="ECO:0000313" key="2">
    <source>
        <dbReference type="Proteomes" id="UP000269396"/>
    </source>
</evidence>
<name>A0A183PTG1_9TREM</name>
<protein>
    <submittedName>
        <fullName evidence="1">Uncharacterized protein</fullName>
    </submittedName>
</protein>
<keyword evidence="2" id="KW-1185">Reference proteome</keyword>
<dbReference type="AlphaFoldDB" id="A0A183PTG1"/>
<reference evidence="1 2" key="1">
    <citation type="submission" date="2018-11" db="EMBL/GenBank/DDBJ databases">
        <authorList>
            <consortium name="Pathogen Informatics"/>
        </authorList>
    </citation>
    <scope>NUCLEOTIDE SEQUENCE [LARGE SCALE GENOMIC DNA]</scope>
    <source>
        <strain>Denwood</strain>
        <strain evidence="2">Zambia</strain>
    </source>
</reference>
<dbReference type="Proteomes" id="UP000269396">
    <property type="component" value="Unassembled WGS sequence"/>
</dbReference>
<organism evidence="1 2">
    <name type="scientific">Schistosoma mattheei</name>
    <dbReference type="NCBI Taxonomy" id="31246"/>
    <lineage>
        <taxon>Eukaryota</taxon>
        <taxon>Metazoa</taxon>
        <taxon>Spiralia</taxon>
        <taxon>Lophotrochozoa</taxon>
        <taxon>Platyhelminthes</taxon>
        <taxon>Trematoda</taxon>
        <taxon>Digenea</taxon>
        <taxon>Strigeidida</taxon>
        <taxon>Schistosomatoidea</taxon>
        <taxon>Schistosomatidae</taxon>
        <taxon>Schistosoma</taxon>
    </lineage>
</organism>
<evidence type="ECO:0000313" key="1">
    <source>
        <dbReference type="EMBL" id="VDP74816.1"/>
    </source>
</evidence>
<proteinExistence type="predicted"/>
<dbReference type="EMBL" id="UZAL01039062">
    <property type="protein sequence ID" value="VDP74816.1"/>
    <property type="molecule type" value="Genomic_DNA"/>
</dbReference>